<keyword evidence="3" id="KW-1185">Reference proteome</keyword>
<proteinExistence type="predicted"/>
<dbReference type="InterPro" id="IPR011392">
    <property type="entry name" value="Tellurite-R_TerY"/>
</dbReference>
<gene>
    <name evidence="2" type="ordered locus">Desku_1568</name>
</gene>
<evidence type="ECO:0000313" key="2">
    <source>
        <dbReference type="EMBL" id="AEG15148.1"/>
    </source>
</evidence>
<evidence type="ECO:0000259" key="1">
    <source>
        <dbReference type="PROSITE" id="PS50234"/>
    </source>
</evidence>
<dbReference type="EMBL" id="CP002770">
    <property type="protein sequence ID" value="AEG15148.1"/>
    <property type="molecule type" value="Genomic_DNA"/>
</dbReference>
<dbReference type="SMART" id="SM00327">
    <property type="entry name" value="VWA"/>
    <property type="match status" value="1"/>
</dbReference>
<dbReference type="PIRSF" id="PIRSF020634">
    <property type="entry name" value="TerY_vWA"/>
    <property type="match status" value="1"/>
</dbReference>
<dbReference type="Proteomes" id="UP000009229">
    <property type="component" value="Chromosome"/>
</dbReference>
<name>A0AAU8Q2L3_DESK7</name>
<accession>A0AAU8Q2L3</accession>
<dbReference type="Pfam" id="PF00092">
    <property type="entry name" value="VWA"/>
    <property type="match status" value="1"/>
</dbReference>
<protein>
    <submittedName>
        <fullName evidence="2">von Willebrand factor type A</fullName>
    </submittedName>
</protein>
<dbReference type="RefSeq" id="WP_013822663.1">
    <property type="nucleotide sequence ID" value="NC_015573.1"/>
</dbReference>
<dbReference type="PROSITE" id="PS50234">
    <property type="entry name" value="VWFA"/>
    <property type="match status" value="1"/>
</dbReference>
<dbReference type="SUPFAM" id="SSF53300">
    <property type="entry name" value="vWA-like"/>
    <property type="match status" value="1"/>
</dbReference>
<feature type="domain" description="VWFA" evidence="1">
    <location>
        <begin position="27"/>
        <end position="205"/>
    </location>
</feature>
<sequence length="229" mass="25658">MREYFDEMNQIPFSAVEFAENPAPRCPCLLLLDTSGSMAGRPIEELNNGIITFKDELMADEKAVKTVEVAIISFGPVRIEADFQTCDKFNPPKLQAYGDTPMGAAIERGIELINQRKNIYKQNGISYYRPWIFMITDGAPTDSWQRAASLVREGETSKAFMFFAVGVEGANMEILRQIAVREPLKLIGLRFRDLFSWLSNSLSTVSRSQPGDRVPLQNPTGPDGWAVIE</sequence>
<organism evidence="2 3">
    <name type="scientific">Desulfofundulus kuznetsovii (strain DSM 6115 / VKM B-1805 / 17)</name>
    <name type="common">Desulfotomaculum kuznetsovii</name>
    <dbReference type="NCBI Taxonomy" id="760568"/>
    <lineage>
        <taxon>Bacteria</taxon>
        <taxon>Bacillati</taxon>
        <taxon>Bacillota</taxon>
        <taxon>Clostridia</taxon>
        <taxon>Eubacteriales</taxon>
        <taxon>Peptococcaceae</taxon>
        <taxon>Desulfofundulus</taxon>
    </lineage>
</organism>
<dbReference type="InterPro" id="IPR002035">
    <property type="entry name" value="VWF_A"/>
</dbReference>
<evidence type="ECO:0000313" key="3">
    <source>
        <dbReference type="Proteomes" id="UP000009229"/>
    </source>
</evidence>
<dbReference type="Gene3D" id="3.40.50.410">
    <property type="entry name" value="von Willebrand factor, type A domain"/>
    <property type="match status" value="1"/>
</dbReference>
<dbReference type="KEGG" id="dku:Desku_1568"/>
<reference evidence="3" key="1">
    <citation type="submission" date="2011-05" db="EMBL/GenBank/DDBJ databases">
        <title>Complete sequence of Desulfotomaculum kuznetsovii DSM 6115.</title>
        <authorList>
            <person name="Lucas S."/>
            <person name="Han J."/>
            <person name="Lapidus A."/>
            <person name="Cheng J.-F."/>
            <person name="Goodwin L."/>
            <person name="Pitluck S."/>
            <person name="Peters L."/>
            <person name="Mikhailova N."/>
            <person name="Lu M."/>
            <person name="Saunders E."/>
            <person name="Han C."/>
            <person name="Tapia R."/>
            <person name="Land M."/>
            <person name="Hauser L."/>
            <person name="Kyrpides N."/>
            <person name="Ivanova N."/>
            <person name="Pagani I."/>
            <person name="Nazina T."/>
            <person name="Ivanova A."/>
            <person name="Parshina S."/>
            <person name="Kuever J."/>
            <person name="Muyzer G."/>
            <person name="Plugge C."/>
            <person name="Stams A."/>
            <person name="Woyke T."/>
        </authorList>
    </citation>
    <scope>NUCLEOTIDE SEQUENCE [LARGE SCALE GENOMIC DNA]</scope>
    <source>
        <strain evidence="3">DSM 6115 / VKM B-1805 / 17</strain>
    </source>
</reference>
<dbReference type="AlphaFoldDB" id="A0AAU8Q2L3"/>
<dbReference type="InterPro" id="IPR036465">
    <property type="entry name" value="vWFA_dom_sf"/>
</dbReference>